<accession>A0A5N5L5J3</accession>
<protein>
    <submittedName>
        <fullName evidence="1">Uncharacterized protein</fullName>
    </submittedName>
</protein>
<evidence type="ECO:0000313" key="1">
    <source>
        <dbReference type="EMBL" id="KAB5537326.1"/>
    </source>
</evidence>
<reference evidence="2" key="1">
    <citation type="journal article" date="2019" name="Gigascience">
        <title>De novo genome assembly of the endangered Acer yangbiense, a plant species with extremely small populations endemic to Yunnan Province, China.</title>
        <authorList>
            <person name="Yang J."/>
            <person name="Wariss H.M."/>
            <person name="Tao L."/>
            <person name="Zhang R."/>
            <person name="Yun Q."/>
            <person name="Hollingsworth P."/>
            <person name="Dao Z."/>
            <person name="Luo G."/>
            <person name="Guo H."/>
            <person name="Ma Y."/>
            <person name="Sun W."/>
        </authorList>
    </citation>
    <scope>NUCLEOTIDE SEQUENCE [LARGE SCALE GENOMIC DNA]</scope>
    <source>
        <strain evidence="2">cv. br00</strain>
    </source>
</reference>
<sequence>MIRTMMHALRRLGASVHKLSQVVSEEVPGGRNPVFSQTLPDFTFFEGKRSLQLISMQSGNRAKSNKYSSTPSLVQNPMDCCLVFIYITWL</sequence>
<gene>
    <name evidence="1" type="ORF">DKX38_014859</name>
</gene>
<dbReference type="EMBL" id="VDCV01000010">
    <property type="protein sequence ID" value="KAB5537326.1"/>
    <property type="molecule type" value="Genomic_DNA"/>
</dbReference>
<keyword evidence="2" id="KW-1185">Reference proteome</keyword>
<organism evidence="1 2">
    <name type="scientific">Salix brachista</name>
    <dbReference type="NCBI Taxonomy" id="2182728"/>
    <lineage>
        <taxon>Eukaryota</taxon>
        <taxon>Viridiplantae</taxon>
        <taxon>Streptophyta</taxon>
        <taxon>Embryophyta</taxon>
        <taxon>Tracheophyta</taxon>
        <taxon>Spermatophyta</taxon>
        <taxon>Magnoliopsida</taxon>
        <taxon>eudicotyledons</taxon>
        <taxon>Gunneridae</taxon>
        <taxon>Pentapetalae</taxon>
        <taxon>rosids</taxon>
        <taxon>fabids</taxon>
        <taxon>Malpighiales</taxon>
        <taxon>Salicaceae</taxon>
        <taxon>Saliceae</taxon>
        <taxon>Salix</taxon>
    </lineage>
</organism>
<dbReference type="AlphaFoldDB" id="A0A5N5L5J3"/>
<proteinExistence type="predicted"/>
<comment type="caution">
    <text evidence="1">The sequence shown here is derived from an EMBL/GenBank/DDBJ whole genome shotgun (WGS) entry which is preliminary data.</text>
</comment>
<name>A0A5N5L5J3_9ROSI</name>
<evidence type="ECO:0000313" key="2">
    <source>
        <dbReference type="Proteomes" id="UP000326939"/>
    </source>
</evidence>
<dbReference type="Proteomes" id="UP000326939">
    <property type="component" value="Chromosome 10"/>
</dbReference>